<dbReference type="EnsemblPlants" id="Kaladp0059s0129.3.v1.1">
    <property type="protein sequence ID" value="Kaladp0059s0129.3.v1.1"/>
    <property type="gene ID" value="Kaladp0059s0129.v1.1"/>
</dbReference>
<evidence type="ECO:0000313" key="11">
    <source>
        <dbReference type="Proteomes" id="UP000594263"/>
    </source>
</evidence>
<dbReference type="SMART" id="SM00249">
    <property type="entry name" value="PHD"/>
    <property type="match status" value="2"/>
</dbReference>
<dbReference type="CDD" id="cd04301">
    <property type="entry name" value="NAT_SF"/>
    <property type="match status" value="1"/>
</dbReference>
<dbReference type="InterPro" id="IPR019787">
    <property type="entry name" value="Znf_PHD-finger"/>
</dbReference>
<keyword evidence="5" id="KW-0539">Nucleus</keyword>
<dbReference type="GO" id="GO:0042393">
    <property type="term" value="F:histone binding"/>
    <property type="evidence" value="ECO:0007669"/>
    <property type="project" value="TreeGrafter"/>
</dbReference>
<dbReference type="Pfam" id="PF23011">
    <property type="entry name" value="PHD-1st_NSD"/>
    <property type="match status" value="1"/>
</dbReference>
<dbReference type="InterPro" id="IPR032308">
    <property type="entry name" value="TDBD"/>
</dbReference>
<dbReference type="InterPro" id="IPR011011">
    <property type="entry name" value="Znf_FYVE_PHD"/>
</dbReference>
<accession>A0A7N0ZZK3</accession>
<dbReference type="PANTHER" id="PTHR47025">
    <property type="entry name" value="AUTOIMMUNE REGULATOR"/>
    <property type="match status" value="1"/>
</dbReference>
<evidence type="ECO:0000259" key="9">
    <source>
        <dbReference type="PROSITE" id="PS51186"/>
    </source>
</evidence>
<dbReference type="InterPro" id="IPR013083">
    <property type="entry name" value="Znf_RING/FYVE/PHD"/>
</dbReference>
<evidence type="ECO:0000256" key="7">
    <source>
        <dbReference type="SAM" id="MobiDB-lite"/>
    </source>
</evidence>
<dbReference type="InterPro" id="IPR019786">
    <property type="entry name" value="Zinc_finger_PHD-type_CS"/>
</dbReference>
<comment type="subcellular location">
    <subcellularLocation>
        <location evidence="1">Nucleus</location>
    </subcellularLocation>
</comment>
<evidence type="ECO:0000256" key="1">
    <source>
        <dbReference type="ARBA" id="ARBA00004123"/>
    </source>
</evidence>
<dbReference type="AlphaFoldDB" id="A0A7N0ZZK3"/>
<dbReference type="InterPro" id="IPR016181">
    <property type="entry name" value="Acyl_CoA_acyltransferase"/>
</dbReference>
<keyword evidence="4" id="KW-0862">Zinc</keyword>
<dbReference type="PANTHER" id="PTHR47025:SF2">
    <property type="entry name" value="AUTOIMMUNE REGULATOR"/>
    <property type="match status" value="1"/>
</dbReference>
<keyword evidence="11" id="KW-1185">Reference proteome</keyword>
<dbReference type="GO" id="GO:0003682">
    <property type="term" value="F:chromatin binding"/>
    <property type="evidence" value="ECO:0007669"/>
    <property type="project" value="TreeGrafter"/>
</dbReference>
<keyword evidence="2" id="KW-0479">Metal-binding</keyword>
<dbReference type="Gene3D" id="3.30.40.10">
    <property type="entry name" value="Zinc/RING finger domain, C3HC4 (zinc finger)"/>
    <property type="match status" value="2"/>
</dbReference>
<dbReference type="InterPro" id="IPR056511">
    <property type="entry name" value="IDM1_C"/>
</dbReference>
<evidence type="ECO:0000256" key="3">
    <source>
        <dbReference type="ARBA" id="ARBA00022771"/>
    </source>
</evidence>
<dbReference type="EnsemblPlants" id="Kaladp0059s0129.1.v1.1">
    <property type="protein sequence ID" value="Kaladp0059s0129.1.v1.1"/>
    <property type="gene ID" value="Kaladp0059s0129.v1.1"/>
</dbReference>
<dbReference type="Gramene" id="Kaladp0059s0129.1.v1.1">
    <property type="protein sequence ID" value="Kaladp0059s0129.1.v1.1"/>
    <property type="gene ID" value="Kaladp0059s0129.v1.1"/>
</dbReference>
<evidence type="ECO:0000256" key="2">
    <source>
        <dbReference type="ARBA" id="ARBA00022723"/>
    </source>
</evidence>
<dbReference type="Proteomes" id="UP000594263">
    <property type="component" value="Unplaced"/>
</dbReference>
<evidence type="ECO:0000256" key="4">
    <source>
        <dbReference type="ARBA" id="ARBA00022833"/>
    </source>
</evidence>
<dbReference type="Pfam" id="PF16135">
    <property type="entry name" value="TDBD"/>
    <property type="match status" value="1"/>
</dbReference>
<name>A0A7N0ZZK3_KALFE</name>
<evidence type="ECO:0000256" key="5">
    <source>
        <dbReference type="ARBA" id="ARBA00023242"/>
    </source>
</evidence>
<dbReference type="GO" id="GO:0045944">
    <property type="term" value="P:positive regulation of transcription by RNA polymerase II"/>
    <property type="evidence" value="ECO:0007669"/>
    <property type="project" value="TreeGrafter"/>
</dbReference>
<protein>
    <recommendedName>
        <fullName evidence="12">PHD-type domain-containing protein</fullName>
    </recommendedName>
</protein>
<dbReference type="GO" id="GO:0000977">
    <property type="term" value="F:RNA polymerase II transcription regulatory region sequence-specific DNA binding"/>
    <property type="evidence" value="ECO:0007669"/>
    <property type="project" value="TreeGrafter"/>
</dbReference>
<dbReference type="SUPFAM" id="SSF55729">
    <property type="entry name" value="Acyl-CoA N-acyltransferases (Nat)"/>
    <property type="match status" value="1"/>
</dbReference>
<feature type="region of interest" description="Disordered" evidence="7">
    <location>
        <begin position="290"/>
        <end position="376"/>
    </location>
</feature>
<dbReference type="CDD" id="cd15539">
    <property type="entry name" value="PHD1_AIRE"/>
    <property type="match status" value="1"/>
</dbReference>
<dbReference type="InterPro" id="IPR000182">
    <property type="entry name" value="GNAT_dom"/>
</dbReference>
<organism evidence="10 11">
    <name type="scientific">Kalanchoe fedtschenkoi</name>
    <name type="common">Lavender scallops</name>
    <name type="synonym">South American air plant</name>
    <dbReference type="NCBI Taxonomy" id="63787"/>
    <lineage>
        <taxon>Eukaryota</taxon>
        <taxon>Viridiplantae</taxon>
        <taxon>Streptophyta</taxon>
        <taxon>Embryophyta</taxon>
        <taxon>Tracheophyta</taxon>
        <taxon>Spermatophyta</taxon>
        <taxon>Magnoliopsida</taxon>
        <taxon>eudicotyledons</taxon>
        <taxon>Gunneridae</taxon>
        <taxon>Pentapetalae</taxon>
        <taxon>Saxifragales</taxon>
        <taxon>Crassulaceae</taxon>
        <taxon>Kalanchoe</taxon>
    </lineage>
</organism>
<dbReference type="InterPro" id="IPR001965">
    <property type="entry name" value="Znf_PHD"/>
</dbReference>
<feature type="compositionally biased region" description="Polar residues" evidence="7">
    <location>
        <begin position="210"/>
        <end position="227"/>
    </location>
</feature>
<feature type="domain" description="PHD-type" evidence="8">
    <location>
        <begin position="494"/>
        <end position="539"/>
    </location>
</feature>
<dbReference type="Gene3D" id="3.40.630.30">
    <property type="match status" value="1"/>
</dbReference>
<dbReference type="InterPro" id="IPR059153">
    <property type="entry name" value="NSD_PHD-1st"/>
</dbReference>
<evidence type="ECO:0000256" key="6">
    <source>
        <dbReference type="PROSITE-ProRule" id="PRU00146"/>
    </source>
</evidence>
<proteinExistence type="predicted"/>
<dbReference type="PROSITE" id="PS51186">
    <property type="entry name" value="GNAT"/>
    <property type="match status" value="1"/>
</dbReference>
<feature type="compositionally biased region" description="Polar residues" evidence="7">
    <location>
        <begin position="299"/>
        <end position="313"/>
    </location>
</feature>
<evidence type="ECO:0000259" key="8">
    <source>
        <dbReference type="PROSITE" id="PS50016"/>
    </source>
</evidence>
<feature type="region of interest" description="Disordered" evidence="7">
    <location>
        <begin position="205"/>
        <end position="243"/>
    </location>
</feature>
<reference evidence="10" key="1">
    <citation type="submission" date="2021-01" db="UniProtKB">
        <authorList>
            <consortium name="EnsemblPlants"/>
        </authorList>
    </citation>
    <scope>IDENTIFICATION</scope>
</reference>
<dbReference type="Pfam" id="PF23209">
    <property type="entry name" value="IDM1_C"/>
    <property type="match status" value="1"/>
</dbReference>
<dbReference type="GO" id="GO:0016747">
    <property type="term" value="F:acyltransferase activity, transferring groups other than amino-acyl groups"/>
    <property type="evidence" value="ECO:0007669"/>
    <property type="project" value="InterPro"/>
</dbReference>
<dbReference type="GO" id="GO:0008270">
    <property type="term" value="F:zinc ion binding"/>
    <property type="evidence" value="ECO:0007669"/>
    <property type="project" value="UniProtKB-KW"/>
</dbReference>
<evidence type="ECO:0000313" key="10">
    <source>
        <dbReference type="EnsemblPlants" id="Kaladp0059s0129.3.v1.1"/>
    </source>
</evidence>
<dbReference type="GO" id="GO:0005634">
    <property type="term" value="C:nucleus"/>
    <property type="evidence" value="ECO:0007669"/>
    <property type="project" value="UniProtKB-SubCell"/>
</dbReference>
<dbReference type="PROSITE" id="PS01359">
    <property type="entry name" value="ZF_PHD_1"/>
    <property type="match status" value="1"/>
</dbReference>
<sequence length="865" mass="94859">MKRELLFALEQQEKLGCSLSRTRSGKVGVSDWSASNGVGKRKPSGVSFVGGLSVMRITRSSVRGLGDDELVTPDRMPVAFPGIDGISEVGVKNEKGGGVLESAEQGELGGSVGSIQVSEAGNVDSYGANGTCVTVSNQKRDGVSPVGGLTVKRLTRSSLKIMGKIEHDPLSEDMKLLGIARTGGLQDIGGGDEKHELNSVLKEQEKPVGLTQSPKSENLDSLVSSAARNKDPQKKRKGHFSQGGFVKRFTRSSIKVRETSVDEAVVADQNAINVPGPEILLDVQDVTPSFDSSKKSKQALENSRNTNQGSTRLSTKRIVSDSGKVTNPHMTFSEDNQSSLDRSSSEFVKSTQSSSFRRSKQGRKSGTPTTKPLPGSKSYQIAVVMPSWKKDGYKITRKDLRVHRVVFQKDGLPDGTELGYYVRGEKLLEGYKKGDGIVCGCCDSEVSASTFEAHAGCAQRRKPYHHIFTSNGVSLHEFAVDLLKGRDMSTEESDNICLICADGGELLCCDMCPRAFHLECLKLSHIPRGKWFCNYCSTMFERDNAVTRNANAIAAGRVSGVNPIKQITERCIRIVNMVDNDVTACALCRACDYSQSGFDPRTIIICDQCELEFHVGCLRSHEMADLKELPEGKWFCGQNCNTIYSCLQNLLNLGEVELPDIYLAPAKKKQQGKGPDSYPDLNVKWRLLKGELASSETGPLLSKSVAIFRDCFDPIKDINGKDLIPFMVYGKNTKSFEYGGIYCAVLTVNSVVVSAGLFRVYGHDMAELPLVATSKEYQGQGYFQVLFSCIEKVLASLKVEKIVLPSAEESKAIWTDKFGFTEIEQEEFKKLRKKHWQVMSFQGTTMLERGVPNLTELEGNQLNSF</sequence>
<dbReference type="SUPFAM" id="SSF57903">
    <property type="entry name" value="FYVE/PHD zinc finger"/>
    <property type="match status" value="2"/>
</dbReference>
<feature type="domain" description="N-acetyltransferase" evidence="9">
    <location>
        <begin position="702"/>
        <end position="844"/>
    </location>
</feature>
<evidence type="ECO:0008006" key="12">
    <source>
        <dbReference type="Google" id="ProtNLM"/>
    </source>
</evidence>
<keyword evidence="3 6" id="KW-0863">Zinc-finger</keyword>
<dbReference type="Gramene" id="Kaladp0059s0129.3.v1.1">
    <property type="protein sequence ID" value="Kaladp0059s0129.3.v1.1"/>
    <property type="gene ID" value="Kaladp0059s0129.v1.1"/>
</dbReference>
<feature type="compositionally biased region" description="Polar residues" evidence="7">
    <location>
        <begin position="323"/>
        <end position="356"/>
    </location>
</feature>
<dbReference type="PROSITE" id="PS50016">
    <property type="entry name" value="ZF_PHD_2"/>
    <property type="match status" value="1"/>
</dbReference>